<evidence type="ECO:0000256" key="1">
    <source>
        <dbReference type="SAM" id="MobiDB-lite"/>
    </source>
</evidence>
<dbReference type="AlphaFoldDB" id="A0A199VAI3"/>
<protein>
    <recommendedName>
        <fullName evidence="2">HTH OST-type domain-containing protein</fullName>
    </recommendedName>
</protein>
<feature type="domain" description="HTH OST-type" evidence="2">
    <location>
        <begin position="270"/>
        <end position="344"/>
    </location>
</feature>
<dbReference type="GO" id="GO:0005777">
    <property type="term" value="C:peroxisome"/>
    <property type="evidence" value="ECO:0007669"/>
    <property type="project" value="InterPro"/>
</dbReference>
<dbReference type="Gene3D" id="3.40.50.1010">
    <property type="entry name" value="5'-nuclease"/>
    <property type="match status" value="1"/>
</dbReference>
<reference evidence="3 4" key="1">
    <citation type="journal article" date="2016" name="DNA Res.">
        <title>The draft genome of MD-2 pineapple using hybrid error correction of long reads.</title>
        <authorList>
            <person name="Redwan R.M."/>
            <person name="Saidin A."/>
            <person name="Kumar S.V."/>
        </authorList>
    </citation>
    <scope>NUCLEOTIDE SEQUENCE [LARGE SCALE GENOMIC DNA]</scope>
    <source>
        <strain evidence="4">cv. MD2</strain>
        <tissue evidence="3">Leaf</tissue>
    </source>
</reference>
<dbReference type="Gene3D" id="3.30.420.610">
    <property type="entry name" value="LOTUS domain-like"/>
    <property type="match status" value="2"/>
</dbReference>
<dbReference type="Proteomes" id="UP000092600">
    <property type="component" value="Unassembled WGS sequence"/>
</dbReference>
<evidence type="ECO:0000313" key="3">
    <source>
        <dbReference type="EMBL" id="OAY74028.1"/>
    </source>
</evidence>
<feature type="compositionally biased region" description="Basic and acidic residues" evidence="1">
    <location>
        <begin position="434"/>
        <end position="454"/>
    </location>
</feature>
<feature type="compositionally biased region" description="Polar residues" evidence="1">
    <location>
        <begin position="847"/>
        <end position="860"/>
    </location>
</feature>
<feature type="compositionally biased region" description="Polar residues" evidence="1">
    <location>
        <begin position="548"/>
        <end position="557"/>
    </location>
</feature>
<feature type="domain" description="HTH OST-type" evidence="2">
    <location>
        <begin position="706"/>
        <end position="779"/>
    </location>
</feature>
<feature type="region of interest" description="Disordered" evidence="1">
    <location>
        <begin position="828"/>
        <end position="865"/>
    </location>
</feature>
<gene>
    <name evidence="3" type="ORF">ACMD2_10865</name>
</gene>
<dbReference type="STRING" id="4615.A0A199VAI3"/>
<dbReference type="PROSITE" id="PS51644">
    <property type="entry name" value="HTH_OST"/>
    <property type="match status" value="2"/>
</dbReference>
<feature type="compositionally biased region" description="Basic and acidic residues" evidence="1">
    <location>
        <begin position="831"/>
        <end position="841"/>
    </location>
</feature>
<feature type="compositionally biased region" description="Low complexity" evidence="1">
    <location>
        <begin position="486"/>
        <end position="505"/>
    </location>
</feature>
<dbReference type="GO" id="GO:0004540">
    <property type="term" value="F:RNA nuclease activity"/>
    <property type="evidence" value="ECO:0007669"/>
    <property type="project" value="InterPro"/>
</dbReference>
<dbReference type="Pfam" id="PF12872">
    <property type="entry name" value="OST-HTH"/>
    <property type="match status" value="2"/>
</dbReference>
<dbReference type="InterPro" id="IPR025605">
    <property type="entry name" value="OST-HTH/LOTUS_dom"/>
</dbReference>
<comment type="caution">
    <text evidence="3">The sequence shown here is derived from an EMBL/GenBank/DDBJ whole genome shotgun (WGS) entry which is preliminary data.</text>
</comment>
<dbReference type="Pfam" id="PF01936">
    <property type="entry name" value="NYN"/>
    <property type="match status" value="1"/>
</dbReference>
<evidence type="ECO:0000313" key="4">
    <source>
        <dbReference type="Proteomes" id="UP000092600"/>
    </source>
</evidence>
<feature type="region of interest" description="Disordered" evidence="1">
    <location>
        <begin position="365"/>
        <end position="511"/>
    </location>
</feature>
<dbReference type="PANTHER" id="PTHR14379:SF6">
    <property type="entry name" value="EMB|CAB71880.1"/>
    <property type="match status" value="1"/>
</dbReference>
<feature type="compositionally biased region" description="Low complexity" evidence="1">
    <location>
        <begin position="44"/>
        <end position="55"/>
    </location>
</feature>
<dbReference type="CDD" id="cd10910">
    <property type="entry name" value="PIN_limkain_b1_N_like"/>
    <property type="match status" value="1"/>
</dbReference>
<feature type="region of interest" description="Disordered" evidence="1">
    <location>
        <begin position="539"/>
        <end position="574"/>
    </location>
</feature>
<dbReference type="EMBL" id="LSRQ01002532">
    <property type="protein sequence ID" value="OAY74028.1"/>
    <property type="molecule type" value="Genomic_DNA"/>
</dbReference>
<evidence type="ECO:0000259" key="2">
    <source>
        <dbReference type="PROSITE" id="PS51644"/>
    </source>
</evidence>
<feature type="region of interest" description="Disordered" evidence="1">
    <location>
        <begin position="39"/>
        <end position="60"/>
    </location>
</feature>
<proteinExistence type="predicted"/>
<dbReference type="InterPro" id="IPR021139">
    <property type="entry name" value="NYN"/>
</dbReference>
<organism evidence="3 4">
    <name type="scientific">Ananas comosus</name>
    <name type="common">Pineapple</name>
    <name type="synonym">Ananas ananas</name>
    <dbReference type="NCBI Taxonomy" id="4615"/>
    <lineage>
        <taxon>Eukaryota</taxon>
        <taxon>Viridiplantae</taxon>
        <taxon>Streptophyta</taxon>
        <taxon>Embryophyta</taxon>
        <taxon>Tracheophyta</taxon>
        <taxon>Spermatophyta</taxon>
        <taxon>Magnoliopsida</taxon>
        <taxon>Liliopsida</taxon>
        <taxon>Poales</taxon>
        <taxon>Bromeliaceae</taxon>
        <taxon>Bromelioideae</taxon>
        <taxon>Ananas</taxon>
    </lineage>
</organism>
<dbReference type="InterPro" id="IPR024768">
    <property type="entry name" value="Marf1"/>
</dbReference>
<dbReference type="InterPro" id="IPR041966">
    <property type="entry name" value="LOTUS-like"/>
</dbReference>
<name>A0A199VAI3_ANACO</name>
<accession>A0A199VAI3</accession>
<dbReference type="PANTHER" id="PTHR14379">
    <property type="entry name" value="LIMKAIN B LKAP"/>
    <property type="match status" value="1"/>
</dbReference>
<dbReference type="CDD" id="cd08824">
    <property type="entry name" value="LOTUS"/>
    <property type="match status" value="1"/>
</dbReference>
<sequence>MKTLIFRTLFLRPSSSPSPFPRLSLLFLHSGAGDELHRRRHDSFSSSSSSSSTSSLRRQHEEESKSVKVSVWWDFENCHIPAGVNVFRVAHRITSALRSSGIRGPITITAFGDVAQLSRATQEALVATGICLNHVPHSGKNSSDRSFMADLVYWIFENPPPAHFFLISGDKDFANILHRLRMSNYNVLLASPDTATGVLCSAATIMWPWTPLIKGEDFSAKHYNHPPDGLYGSWYGHYKGALEDPFMEVEQVASSQPDESMELTAKPRAVPKAVVNGIRQALYSYPEGINLSELRTELRRNNVIMDKDFFGYKKFSQLLFSMPNIVKLVPPPPGESQPIVFGTHRRVVEPLKPCHRVSKMDNLDEGAKDCGLTQNGKPLPEASPTIVSDTSSTHKESDAALEEGSFDKTLKTLTGPEPVKVEPTVSSKGADVGNKTDDSTPAQERKADTEDGLFRRIWKSLTGPRVGNSNDENFETVKPEESIGQSKSDVSTSLSSSSTSSNTDKSLTEDKARKEDGVIGVKKGLLSWIARLWRSKKSDAADEEHNSASRSTMNGEPTDTHGKPAKATSNASCQPEGHELFSKSYFWDVMETFLLTSKGSDLISKSRTREELVHGLKKECPWVLKDLKETHLFKLIDLLTTEKRWVEEVSSQMFPFRLAFPPKRKCVPSHARGSNGLSSLFTSKTPQSAIENTVEGKRRLLNREKILSDCHNLVKELMEQYPEGFNISIFKPAFSQRYGYELDYKMLGYPKLVSLLQIMPGVRVESSFVLPVELFWGKPTANGTYPNYLENEKEKDIISKNGESQDNNVEDDGWDTLLGPIADSASHKINKGSEEMTKDASFDEATLSDSDFSDNENQSVKGGEEDSSLVQILDSWYSRKEASVDEQCQGVDGLVDCSTSNNEKEEAIKSADLVKRTVRPNKNYSFVSESGGDKEKLVESILGSLKKAGNSSLHS</sequence>
<dbReference type="GO" id="GO:0010468">
    <property type="term" value="P:regulation of gene expression"/>
    <property type="evidence" value="ECO:0007669"/>
    <property type="project" value="InterPro"/>
</dbReference>